<sequence>MTTRSQAPATRSSNASTRKQTRSQAATGGKSVTTKPKAKTTRAKAPPPSSSPASSPSTLSASEAEAARVQEIQQRAHALAQSEAEADVEDSDVENQDGEQVQYPESDSEGVPHQWDGDNDDNDEDKAFFMSLGGNAGDDAEDDEESNTDNGEDVNHAADMDTGSCDVNNMMDIDNPSNNIEVDSSPAPSTPSKKAPQLRHPFSSPSRARNAVVASHVTPLCCCRSGKVTEARFTPRTLNLANKGKRAARRVTVVEDAFAVDKHAHNMSIIQKLAIEDTDGPLYEAYTRLLADVEKQKDVVTFLSYARGGIFTGLISRARQWAPSHFRLPGTMTAPEVKELVRWLTEDGHYKYGGIDTELRAYDTKHPFSCEGLAHILRLEVFATKGGANIDIFRDIVSAGRISGPTIALLLTVIEHALNEYSEGVHRHAEFSDAARSRYLYHLSSYNKIARRAPTWANNFEINLYKLIITQSNKAFLLDVQADDLTEVDVAGLEADAVAEKSQVGPIPTPAAPTSTPAPSASVAATANAPAPVFPLPGSRAAAAAASRELA</sequence>
<proteinExistence type="predicted"/>
<dbReference type="OrthoDB" id="2790754at2759"/>
<feature type="compositionally biased region" description="Low complexity" evidence="1">
    <location>
        <begin position="512"/>
        <end position="524"/>
    </location>
</feature>
<dbReference type="InterPro" id="IPR045341">
    <property type="entry name" value="DUF6532"/>
</dbReference>
<dbReference type="EMBL" id="ML769648">
    <property type="protein sequence ID" value="KAE9390718.1"/>
    <property type="molecule type" value="Genomic_DNA"/>
</dbReference>
<name>A0A6A4GY80_9AGAR</name>
<feature type="compositionally biased region" description="Polar residues" evidence="1">
    <location>
        <begin position="1"/>
        <end position="32"/>
    </location>
</feature>
<feature type="region of interest" description="Disordered" evidence="1">
    <location>
        <begin position="1"/>
        <end position="207"/>
    </location>
</feature>
<reference evidence="3" key="1">
    <citation type="journal article" date="2019" name="Environ. Microbiol.">
        <title>Fungal ecological strategies reflected in gene transcription - a case study of two litter decomposers.</title>
        <authorList>
            <person name="Barbi F."/>
            <person name="Kohler A."/>
            <person name="Barry K."/>
            <person name="Baskaran P."/>
            <person name="Daum C."/>
            <person name="Fauchery L."/>
            <person name="Ihrmark K."/>
            <person name="Kuo A."/>
            <person name="LaButti K."/>
            <person name="Lipzen A."/>
            <person name="Morin E."/>
            <person name="Grigoriev I.V."/>
            <person name="Henrissat B."/>
            <person name="Lindahl B."/>
            <person name="Martin F."/>
        </authorList>
    </citation>
    <scope>NUCLEOTIDE SEQUENCE</scope>
    <source>
        <strain evidence="3">JB14</strain>
    </source>
</reference>
<protein>
    <recommendedName>
        <fullName evidence="2">DUF6532 domain-containing protein</fullName>
    </recommendedName>
</protein>
<dbReference type="AlphaFoldDB" id="A0A6A4GY80"/>
<keyword evidence="4" id="KW-1185">Reference proteome</keyword>
<evidence type="ECO:0000313" key="4">
    <source>
        <dbReference type="Proteomes" id="UP000799118"/>
    </source>
</evidence>
<feature type="compositionally biased region" description="Low complexity" evidence="1">
    <location>
        <begin position="51"/>
        <end position="64"/>
    </location>
</feature>
<feature type="compositionally biased region" description="Acidic residues" evidence="1">
    <location>
        <begin position="84"/>
        <end position="97"/>
    </location>
</feature>
<organism evidence="3 4">
    <name type="scientific">Gymnopus androsaceus JB14</name>
    <dbReference type="NCBI Taxonomy" id="1447944"/>
    <lineage>
        <taxon>Eukaryota</taxon>
        <taxon>Fungi</taxon>
        <taxon>Dikarya</taxon>
        <taxon>Basidiomycota</taxon>
        <taxon>Agaricomycotina</taxon>
        <taxon>Agaricomycetes</taxon>
        <taxon>Agaricomycetidae</taxon>
        <taxon>Agaricales</taxon>
        <taxon>Marasmiineae</taxon>
        <taxon>Omphalotaceae</taxon>
        <taxon>Gymnopus</taxon>
    </lineage>
</organism>
<evidence type="ECO:0000259" key="2">
    <source>
        <dbReference type="Pfam" id="PF20149"/>
    </source>
</evidence>
<feature type="compositionally biased region" description="Acidic residues" evidence="1">
    <location>
        <begin position="138"/>
        <end position="152"/>
    </location>
</feature>
<dbReference type="Pfam" id="PF20149">
    <property type="entry name" value="DUF6532"/>
    <property type="match status" value="1"/>
</dbReference>
<gene>
    <name evidence="3" type="ORF">BT96DRAFT_1001994</name>
</gene>
<feature type="domain" description="DUF6532" evidence="2">
    <location>
        <begin position="245"/>
        <end position="448"/>
    </location>
</feature>
<accession>A0A6A4GY80</accession>
<feature type="region of interest" description="Disordered" evidence="1">
    <location>
        <begin position="501"/>
        <end position="524"/>
    </location>
</feature>
<evidence type="ECO:0000256" key="1">
    <source>
        <dbReference type="SAM" id="MobiDB-lite"/>
    </source>
</evidence>
<dbReference type="Proteomes" id="UP000799118">
    <property type="component" value="Unassembled WGS sequence"/>
</dbReference>
<feature type="compositionally biased region" description="Low complexity" evidence="1">
    <location>
        <begin position="184"/>
        <end position="195"/>
    </location>
</feature>
<evidence type="ECO:0000313" key="3">
    <source>
        <dbReference type="EMBL" id="KAE9390718.1"/>
    </source>
</evidence>